<keyword evidence="2" id="KW-1185">Reference proteome</keyword>
<protein>
    <submittedName>
        <fullName evidence="1">Uncharacterized protein</fullName>
    </submittedName>
</protein>
<reference evidence="2" key="1">
    <citation type="journal article" date="2023" name="Arch. Microbiol.">
        <title>Desulfoferula mesophilus gen. nov. sp. nov., a mesophilic sulfate-reducing bacterium isolated from a brackish lake sediment.</title>
        <authorList>
            <person name="Watanabe T."/>
            <person name="Yabe T."/>
            <person name="Tsuji J.M."/>
            <person name="Fukui M."/>
        </authorList>
    </citation>
    <scope>NUCLEOTIDE SEQUENCE [LARGE SCALE GENOMIC DNA]</scope>
    <source>
        <strain evidence="2">12FAK</strain>
    </source>
</reference>
<dbReference type="AlphaFoldDB" id="A0AAU9EPS5"/>
<dbReference type="Proteomes" id="UP001366166">
    <property type="component" value="Chromosome"/>
</dbReference>
<dbReference type="KEGG" id="dmp:FAK_40900"/>
<accession>A0AAU9EPS5</accession>
<evidence type="ECO:0000313" key="2">
    <source>
        <dbReference type="Proteomes" id="UP001366166"/>
    </source>
</evidence>
<name>A0AAU9EPS5_9BACT</name>
<gene>
    <name evidence="1" type="ORF">FAK_40900</name>
</gene>
<dbReference type="RefSeq" id="WP_338603683.1">
    <property type="nucleotide sequence ID" value="NZ_AP028679.1"/>
</dbReference>
<proteinExistence type="predicted"/>
<evidence type="ECO:0000313" key="1">
    <source>
        <dbReference type="EMBL" id="BEQ17024.1"/>
    </source>
</evidence>
<dbReference type="EMBL" id="AP028679">
    <property type="protein sequence ID" value="BEQ17024.1"/>
    <property type="molecule type" value="Genomic_DNA"/>
</dbReference>
<organism evidence="1 2">
    <name type="scientific">Desulfoferula mesophila</name>
    <dbReference type="NCBI Taxonomy" id="3058419"/>
    <lineage>
        <taxon>Bacteria</taxon>
        <taxon>Pseudomonadati</taxon>
        <taxon>Thermodesulfobacteriota</taxon>
        <taxon>Desulfarculia</taxon>
        <taxon>Desulfarculales</taxon>
        <taxon>Desulfarculaceae</taxon>
        <taxon>Desulfoferula</taxon>
    </lineage>
</organism>
<sequence length="104" mass="11285">MSQGVQIIDPEERFDLTVDGSTFSLRRVDSATMVAMERRCRGQEGVLNDEVLDYVLQQWSEVSSPLGGAAVPCTRENKLRLPAAVKLKILAAAQGLRAEGQAPA</sequence>